<dbReference type="InterPro" id="IPR036398">
    <property type="entry name" value="CA_dom_sf"/>
</dbReference>
<feature type="domain" description="Alpha-carbonic anhydrase" evidence="8">
    <location>
        <begin position="41"/>
        <end position="266"/>
    </location>
</feature>
<dbReference type="SUPFAM" id="SSF51069">
    <property type="entry name" value="Carbonic anhydrase"/>
    <property type="match status" value="1"/>
</dbReference>
<dbReference type="Gene3D" id="3.10.200.10">
    <property type="entry name" value="Alpha carbonic anhydrase"/>
    <property type="match status" value="1"/>
</dbReference>
<dbReference type="EMBL" id="JAVDXQ010000008">
    <property type="protein sequence ID" value="MDR7299317.1"/>
    <property type="molecule type" value="Genomic_DNA"/>
</dbReference>
<evidence type="ECO:0000313" key="9">
    <source>
        <dbReference type="EMBL" id="MDR7299317.1"/>
    </source>
</evidence>
<comment type="similarity">
    <text evidence="1">Belongs to the alpha-carbonic anhydrase family.</text>
</comment>
<gene>
    <name evidence="9" type="ORF">J2X16_004687</name>
</gene>
<name>A0ABU1ZFA1_9BURK</name>
<evidence type="ECO:0000313" key="10">
    <source>
        <dbReference type="Proteomes" id="UP001180536"/>
    </source>
</evidence>
<dbReference type="PANTHER" id="PTHR18952:SF265">
    <property type="entry name" value="CARBONIC ANHYDRASE"/>
    <property type="match status" value="1"/>
</dbReference>
<evidence type="ECO:0000256" key="2">
    <source>
        <dbReference type="ARBA" id="ARBA00012925"/>
    </source>
</evidence>
<dbReference type="Pfam" id="PF00194">
    <property type="entry name" value="Carb_anhydrase"/>
    <property type="match status" value="1"/>
</dbReference>
<dbReference type="Proteomes" id="UP001180536">
    <property type="component" value="Unassembled WGS sequence"/>
</dbReference>
<dbReference type="GO" id="GO:0004089">
    <property type="term" value="F:carbonate dehydratase activity"/>
    <property type="evidence" value="ECO:0007669"/>
    <property type="project" value="UniProtKB-EC"/>
</dbReference>
<dbReference type="InterPro" id="IPR041891">
    <property type="entry name" value="Alpha_CA_prokaryot-like"/>
</dbReference>
<sequence length="266" mass="28545">MKKSHSLHALALTVVTVAAALLPAAAFSAETAAAHHAAHPAHWTYSGATGPAKWSSIDEKFGTCALGHTQSPIDIRTADVHAAALPAISFDYKPTPLKIIDNGHTVQVNIAPGSSITVGDKRYDLLQFHFHKPSEERLNGKAYPLVAHLVHKSEDGKLAVVAVLMDKGARHPLVQAVFDNLPKAKEKESAVPGIGIDLNALLPDNRAYYSFAGSLTTPPCSEEVSWFVLKTPTQVSAEQIARFGRVYAMNARPVQPLNGRLVQVSE</sequence>
<organism evidence="9 10">
    <name type="scientific">Pelomonas aquatica</name>
    <dbReference type="NCBI Taxonomy" id="431058"/>
    <lineage>
        <taxon>Bacteria</taxon>
        <taxon>Pseudomonadati</taxon>
        <taxon>Pseudomonadota</taxon>
        <taxon>Betaproteobacteria</taxon>
        <taxon>Burkholderiales</taxon>
        <taxon>Sphaerotilaceae</taxon>
        <taxon>Roseateles</taxon>
    </lineage>
</organism>
<keyword evidence="5 9" id="KW-0456">Lyase</keyword>
<feature type="signal peptide" evidence="7">
    <location>
        <begin position="1"/>
        <end position="28"/>
    </location>
</feature>
<evidence type="ECO:0000256" key="7">
    <source>
        <dbReference type="SAM" id="SignalP"/>
    </source>
</evidence>
<dbReference type="SMART" id="SM01057">
    <property type="entry name" value="Carb_anhydrase"/>
    <property type="match status" value="1"/>
</dbReference>
<dbReference type="EC" id="4.2.1.1" evidence="2"/>
<protein>
    <recommendedName>
        <fullName evidence="2">carbonic anhydrase</fullName>
        <ecNumber evidence="2">4.2.1.1</ecNumber>
    </recommendedName>
</protein>
<dbReference type="InterPro" id="IPR001148">
    <property type="entry name" value="CA_dom"/>
</dbReference>
<feature type="chain" id="PRO_5045450170" description="carbonic anhydrase" evidence="7">
    <location>
        <begin position="29"/>
        <end position="266"/>
    </location>
</feature>
<evidence type="ECO:0000256" key="1">
    <source>
        <dbReference type="ARBA" id="ARBA00010718"/>
    </source>
</evidence>
<dbReference type="PANTHER" id="PTHR18952">
    <property type="entry name" value="CARBONIC ANHYDRASE"/>
    <property type="match status" value="1"/>
</dbReference>
<evidence type="ECO:0000256" key="5">
    <source>
        <dbReference type="ARBA" id="ARBA00023239"/>
    </source>
</evidence>
<dbReference type="PROSITE" id="PS51144">
    <property type="entry name" value="ALPHA_CA_2"/>
    <property type="match status" value="1"/>
</dbReference>
<dbReference type="InterPro" id="IPR023561">
    <property type="entry name" value="Carbonic_anhydrase_a-class"/>
</dbReference>
<keyword evidence="4" id="KW-0862">Zinc</keyword>
<evidence type="ECO:0000256" key="4">
    <source>
        <dbReference type="ARBA" id="ARBA00022833"/>
    </source>
</evidence>
<keyword evidence="7" id="KW-0732">Signal</keyword>
<keyword evidence="10" id="KW-1185">Reference proteome</keyword>
<comment type="catalytic activity">
    <reaction evidence="6">
        <text>hydrogencarbonate + H(+) = CO2 + H2O</text>
        <dbReference type="Rhea" id="RHEA:10748"/>
        <dbReference type="ChEBI" id="CHEBI:15377"/>
        <dbReference type="ChEBI" id="CHEBI:15378"/>
        <dbReference type="ChEBI" id="CHEBI:16526"/>
        <dbReference type="ChEBI" id="CHEBI:17544"/>
        <dbReference type="EC" id="4.2.1.1"/>
    </reaction>
</comment>
<evidence type="ECO:0000256" key="6">
    <source>
        <dbReference type="ARBA" id="ARBA00048348"/>
    </source>
</evidence>
<evidence type="ECO:0000256" key="3">
    <source>
        <dbReference type="ARBA" id="ARBA00022723"/>
    </source>
</evidence>
<comment type="caution">
    <text evidence="9">The sequence shown here is derived from an EMBL/GenBank/DDBJ whole genome shotgun (WGS) entry which is preliminary data.</text>
</comment>
<proteinExistence type="inferred from homology"/>
<evidence type="ECO:0000259" key="8">
    <source>
        <dbReference type="PROSITE" id="PS51144"/>
    </source>
</evidence>
<accession>A0ABU1ZFA1</accession>
<dbReference type="RefSeq" id="WP_056876285.1">
    <property type="nucleotide sequence ID" value="NZ_JAVDXQ010000008.1"/>
</dbReference>
<reference evidence="9 10" key="1">
    <citation type="submission" date="2023-07" db="EMBL/GenBank/DDBJ databases">
        <title>Sorghum-associated microbial communities from plants grown in Nebraska, USA.</title>
        <authorList>
            <person name="Schachtman D."/>
        </authorList>
    </citation>
    <scope>NUCLEOTIDE SEQUENCE [LARGE SCALE GENOMIC DNA]</scope>
    <source>
        <strain evidence="9 10">BE310</strain>
    </source>
</reference>
<dbReference type="CDD" id="cd03124">
    <property type="entry name" value="alpha_CA_prokaryotic_like"/>
    <property type="match status" value="1"/>
</dbReference>
<keyword evidence="3" id="KW-0479">Metal-binding</keyword>